<comment type="caution">
    <text evidence="2">The sequence shown here is derived from an EMBL/GenBank/DDBJ whole genome shotgun (WGS) entry which is preliminary data.</text>
</comment>
<proteinExistence type="predicted"/>
<dbReference type="AlphaFoldDB" id="A0A7X4KP38"/>
<dbReference type="RefSeq" id="WP_161073819.1">
    <property type="nucleotide sequence ID" value="NZ_WWCU01000024.1"/>
</dbReference>
<organism evidence="2 3">
    <name type="scientific">Pseudoduganella aquatica</name>
    <dbReference type="NCBI Taxonomy" id="2660641"/>
    <lineage>
        <taxon>Bacteria</taxon>
        <taxon>Pseudomonadati</taxon>
        <taxon>Pseudomonadota</taxon>
        <taxon>Betaproteobacteria</taxon>
        <taxon>Burkholderiales</taxon>
        <taxon>Oxalobacteraceae</taxon>
        <taxon>Telluria group</taxon>
        <taxon>Pseudoduganella</taxon>
    </lineage>
</organism>
<evidence type="ECO:0000313" key="2">
    <source>
        <dbReference type="EMBL" id="MYN09520.1"/>
    </source>
</evidence>
<keyword evidence="3" id="KW-1185">Reference proteome</keyword>
<dbReference type="InterPro" id="IPR048851">
    <property type="entry name" value="PaaA2_dom"/>
</dbReference>
<protein>
    <recommendedName>
        <fullName evidence="1">Stability determinant domain-containing protein</fullName>
    </recommendedName>
</protein>
<dbReference type="Pfam" id="PF21217">
    <property type="entry name" value="PaaA2"/>
    <property type="match status" value="1"/>
</dbReference>
<sequence>MDTIAETISQAELVELIRRDALREASLTGRKNGWHLIVTMDSGRRVLAGPGGSAQLFPTLETAAARMHGLGITAFRVDTAGASFAPDPAYEAWFRQQVQDSLDDTSPTIAHSEVEDQFAAKRAALKRKMAGG</sequence>
<gene>
    <name evidence="2" type="ORF">GTP77_19540</name>
</gene>
<dbReference type="Gene3D" id="6.20.450.20">
    <property type="match status" value="1"/>
</dbReference>
<dbReference type="EMBL" id="WWCU01000024">
    <property type="protein sequence ID" value="MYN09520.1"/>
    <property type="molecule type" value="Genomic_DNA"/>
</dbReference>
<feature type="domain" description="Stability determinant" evidence="1">
    <location>
        <begin position="89"/>
        <end position="114"/>
    </location>
</feature>
<dbReference type="Proteomes" id="UP000450676">
    <property type="component" value="Unassembled WGS sequence"/>
</dbReference>
<accession>A0A7X4KP38</accession>
<evidence type="ECO:0000313" key="3">
    <source>
        <dbReference type="Proteomes" id="UP000450676"/>
    </source>
</evidence>
<name>A0A7X4KP38_9BURK</name>
<evidence type="ECO:0000259" key="1">
    <source>
        <dbReference type="Pfam" id="PF21217"/>
    </source>
</evidence>
<reference evidence="2 3" key="1">
    <citation type="submission" date="2019-12" db="EMBL/GenBank/DDBJ databases">
        <title>Novel species isolated from a subtropical stream in China.</title>
        <authorList>
            <person name="Lu H."/>
        </authorList>
    </citation>
    <scope>NUCLEOTIDE SEQUENCE [LARGE SCALE GENOMIC DNA]</scope>
    <source>
        <strain evidence="2 3">FT127W</strain>
    </source>
</reference>